<name>A0A1H0UA00_9BACI</name>
<dbReference type="AlphaFoldDB" id="A0A1H0UA00"/>
<dbReference type="PANTHER" id="PTHR46310">
    <property type="entry name" value="AMIDASE 1"/>
    <property type="match status" value="1"/>
</dbReference>
<dbReference type="InterPro" id="IPR020556">
    <property type="entry name" value="Amidase_CS"/>
</dbReference>
<evidence type="ECO:0000259" key="1">
    <source>
        <dbReference type="Pfam" id="PF01425"/>
    </source>
</evidence>
<dbReference type="EMBL" id="FNJU01000004">
    <property type="protein sequence ID" value="SDP62815.1"/>
    <property type="molecule type" value="Genomic_DNA"/>
</dbReference>
<dbReference type="PROSITE" id="PS00571">
    <property type="entry name" value="AMIDASES"/>
    <property type="match status" value="1"/>
</dbReference>
<protein>
    <submittedName>
        <fullName evidence="2">Amidase</fullName>
    </submittedName>
</protein>
<dbReference type="InterPro" id="IPR023631">
    <property type="entry name" value="Amidase_dom"/>
</dbReference>
<evidence type="ECO:0000313" key="3">
    <source>
        <dbReference type="Proteomes" id="UP000199159"/>
    </source>
</evidence>
<sequence>MKDVYQAYMDNRLTIEPTNPGPLDGLTFSVKDVFAIKGYRNAAGNPDYLRTHGPSEENAPVIDSLLENGAKLIGTTHTDELMYSLNGENIHYGTPTNPKAPGHIPGGSSSGSAVAVAGGMVDFALGTDTGGSVRIPSSYCGIFGIRPTHGAVDITGVIPLADSFDTVGWMARDISTLKGVGEVLLKEQQDQREEPFKRCLFLKDAWDQLLHKSTESSLSAFLPSIKEACEMYEEITVSDEGLGEWANTFRIIQAMEIWEEHKDWIEAENPQFGPGIKERFEWASTLRRESYKDLLLQREKITNHLTRFLGVDGIFVIPAAPGCAPVKNLRGEELEEYRSRAMRLTCIAGLAGLPQVTLPLGEHEGLPVGLSIIGNHHQDLRLLNFAANLLEK</sequence>
<dbReference type="NCBIfam" id="NF006169">
    <property type="entry name" value="PRK08310.1"/>
    <property type="match status" value="1"/>
</dbReference>
<keyword evidence="3" id="KW-1185">Reference proteome</keyword>
<dbReference type="SUPFAM" id="SSF75304">
    <property type="entry name" value="Amidase signature (AS) enzymes"/>
    <property type="match status" value="1"/>
</dbReference>
<evidence type="ECO:0000313" key="2">
    <source>
        <dbReference type="EMBL" id="SDP62815.1"/>
    </source>
</evidence>
<dbReference type="Proteomes" id="UP000199159">
    <property type="component" value="Unassembled WGS sequence"/>
</dbReference>
<feature type="domain" description="Amidase" evidence="1">
    <location>
        <begin position="10"/>
        <end position="193"/>
    </location>
</feature>
<feature type="domain" description="Amidase" evidence="1">
    <location>
        <begin position="223"/>
        <end position="383"/>
    </location>
</feature>
<accession>A0A1H0UA00</accession>
<dbReference type="Pfam" id="PF01425">
    <property type="entry name" value="Amidase"/>
    <property type="match status" value="2"/>
</dbReference>
<gene>
    <name evidence="2" type="ORF">SAMN05216565_104246</name>
</gene>
<organism evidence="2 3">
    <name type="scientific">Litchfieldia salsa</name>
    <dbReference type="NCBI Taxonomy" id="930152"/>
    <lineage>
        <taxon>Bacteria</taxon>
        <taxon>Bacillati</taxon>
        <taxon>Bacillota</taxon>
        <taxon>Bacilli</taxon>
        <taxon>Bacillales</taxon>
        <taxon>Bacillaceae</taxon>
        <taxon>Litchfieldia</taxon>
    </lineage>
</organism>
<dbReference type="InterPro" id="IPR036928">
    <property type="entry name" value="AS_sf"/>
</dbReference>
<dbReference type="OrthoDB" id="9811471at2"/>
<dbReference type="RefSeq" id="WP_090853628.1">
    <property type="nucleotide sequence ID" value="NZ_FNJU01000004.1"/>
</dbReference>
<dbReference type="PANTHER" id="PTHR46310:SF7">
    <property type="entry name" value="AMIDASE 1"/>
    <property type="match status" value="1"/>
</dbReference>
<dbReference type="STRING" id="930152.SAMN05216565_104246"/>
<dbReference type="Gene3D" id="3.90.1300.10">
    <property type="entry name" value="Amidase signature (AS) domain"/>
    <property type="match status" value="1"/>
</dbReference>
<proteinExistence type="predicted"/>
<reference evidence="3" key="1">
    <citation type="submission" date="2016-10" db="EMBL/GenBank/DDBJ databases">
        <authorList>
            <person name="Varghese N."/>
            <person name="Submissions S."/>
        </authorList>
    </citation>
    <scope>NUCLEOTIDE SEQUENCE [LARGE SCALE GENOMIC DNA]</scope>
    <source>
        <strain evidence="3">IBRC-M10078</strain>
    </source>
</reference>